<dbReference type="PANTHER" id="PTHR34759">
    <property type="entry name" value="SPERMATOGENESIS-ASSOCIATED PROTEIN 48"/>
    <property type="match status" value="1"/>
</dbReference>
<gene>
    <name evidence="2" type="ORF">NP493_151g02006</name>
</gene>
<dbReference type="AlphaFoldDB" id="A0AAD9UFY7"/>
<dbReference type="PANTHER" id="PTHR34759:SF1">
    <property type="entry name" value="SPERMATOGENESIS-ASSOCIATED PROTEIN 48"/>
    <property type="match status" value="1"/>
</dbReference>
<dbReference type="InterPro" id="IPR027867">
    <property type="entry name" value="SPATA48"/>
</dbReference>
<accession>A0AAD9UFY7</accession>
<proteinExistence type="predicted"/>
<name>A0AAD9UFY7_RIDPI</name>
<evidence type="ECO:0000256" key="1">
    <source>
        <dbReference type="SAM" id="MobiDB-lite"/>
    </source>
</evidence>
<protein>
    <submittedName>
        <fullName evidence="2">Uncharacterized protein</fullName>
    </submittedName>
</protein>
<dbReference type="EMBL" id="JAODUO010000151">
    <property type="protein sequence ID" value="KAK2187894.1"/>
    <property type="molecule type" value="Genomic_DNA"/>
</dbReference>
<reference evidence="2" key="1">
    <citation type="journal article" date="2023" name="Mol. Biol. Evol.">
        <title>Third-Generation Sequencing Reveals the Adaptive Role of the Epigenome in Three Deep-Sea Polychaetes.</title>
        <authorList>
            <person name="Perez M."/>
            <person name="Aroh O."/>
            <person name="Sun Y."/>
            <person name="Lan Y."/>
            <person name="Juniper S.K."/>
            <person name="Young C.R."/>
            <person name="Angers B."/>
            <person name="Qian P.Y."/>
        </authorList>
    </citation>
    <scope>NUCLEOTIDE SEQUENCE</scope>
    <source>
        <strain evidence="2">R07B-5</strain>
    </source>
</reference>
<sequence length="438" mass="48718">MSAVVASRVVLSDSMHRNRPPFQTFLQSDANAGGTPMSRADSERLARQRKLPTLIGRKDVDSFKDPQNPSDPSFKQWNDEGDYRADVPLRAVDGALDPISGFLSVGGELFKKTGRVGMPTMVQITTAPHRTTPQTTNSIRLRSAAAPPETRRATERDPGSPYPWNSTKVLDASIRAQLGGWTSARDPRVVAAEKKGLKLLTFQPKSDNDDLRDKLVHQYVYTTTMQRFNKDVPWDGTLRPKQWPPVSTLEKTPDMIAITRTKKQNGNERNCSDAQIYGRSWDALQTRQGYYKTGIPIPGIVFCSPCPRAQQIPLYSGCIGGRNLEDIDNAGEGFTPFTVKRQSMPWPTDTAHRPNIPKYTGCTLYRSKTSLNLDPAHSHYSPLGLPTTAETHKLTRAEQIAPGFMHEGPMSKMVTTVPPYNPFNKLRKVEVVTVNAQS</sequence>
<organism evidence="2 3">
    <name type="scientific">Ridgeia piscesae</name>
    <name type="common">Tubeworm</name>
    <dbReference type="NCBI Taxonomy" id="27915"/>
    <lineage>
        <taxon>Eukaryota</taxon>
        <taxon>Metazoa</taxon>
        <taxon>Spiralia</taxon>
        <taxon>Lophotrochozoa</taxon>
        <taxon>Annelida</taxon>
        <taxon>Polychaeta</taxon>
        <taxon>Sedentaria</taxon>
        <taxon>Canalipalpata</taxon>
        <taxon>Sabellida</taxon>
        <taxon>Siboglinidae</taxon>
        <taxon>Ridgeia</taxon>
    </lineage>
</organism>
<feature type="compositionally biased region" description="Polar residues" evidence="1">
    <location>
        <begin position="65"/>
        <end position="76"/>
    </location>
</feature>
<evidence type="ECO:0000313" key="2">
    <source>
        <dbReference type="EMBL" id="KAK2187894.1"/>
    </source>
</evidence>
<dbReference type="Proteomes" id="UP001209878">
    <property type="component" value="Unassembled WGS sequence"/>
</dbReference>
<feature type="region of interest" description="Disordered" evidence="1">
    <location>
        <begin position="129"/>
        <end position="165"/>
    </location>
</feature>
<feature type="compositionally biased region" description="Basic and acidic residues" evidence="1">
    <location>
        <begin position="149"/>
        <end position="158"/>
    </location>
</feature>
<feature type="region of interest" description="Disordered" evidence="1">
    <location>
        <begin position="18"/>
        <end position="80"/>
    </location>
</feature>
<dbReference type="Pfam" id="PF15073">
    <property type="entry name" value="SPATA48"/>
    <property type="match status" value="1"/>
</dbReference>
<evidence type="ECO:0000313" key="3">
    <source>
        <dbReference type="Proteomes" id="UP001209878"/>
    </source>
</evidence>
<comment type="caution">
    <text evidence="2">The sequence shown here is derived from an EMBL/GenBank/DDBJ whole genome shotgun (WGS) entry which is preliminary data.</text>
</comment>
<keyword evidence="3" id="KW-1185">Reference proteome</keyword>